<feature type="region of interest" description="Disordered" evidence="1">
    <location>
        <begin position="18"/>
        <end position="43"/>
    </location>
</feature>
<sequence length="43" mass="5094">MKRSRSHLRNGKMEMAKIARSSSRQMRVKIARSSSRQMRVMQT</sequence>
<evidence type="ECO:0000256" key="1">
    <source>
        <dbReference type="SAM" id="MobiDB-lite"/>
    </source>
</evidence>
<dbReference type="EMBL" id="HG994359">
    <property type="protein sequence ID" value="CAF2100963.1"/>
    <property type="molecule type" value="Genomic_DNA"/>
</dbReference>
<accession>A0A816TUY3</accession>
<feature type="compositionally biased region" description="Polar residues" evidence="1">
    <location>
        <begin position="32"/>
        <end position="43"/>
    </location>
</feature>
<dbReference type="AlphaFoldDB" id="A0A816TUY3"/>
<reference evidence="2" key="1">
    <citation type="submission" date="2021-01" db="EMBL/GenBank/DDBJ databases">
        <authorList>
            <consortium name="Genoscope - CEA"/>
            <person name="William W."/>
        </authorList>
    </citation>
    <scope>NUCLEOTIDE SEQUENCE</scope>
</reference>
<organism evidence="2">
    <name type="scientific">Brassica napus</name>
    <name type="common">Rape</name>
    <dbReference type="NCBI Taxonomy" id="3708"/>
    <lineage>
        <taxon>Eukaryota</taxon>
        <taxon>Viridiplantae</taxon>
        <taxon>Streptophyta</taxon>
        <taxon>Embryophyta</taxon>
        <taxon>Tracheophyta</taxon>
        <taxon>Spermatophyta</taxon>
        <taxon>Magnoliopsida</taxon>
        <taxon>eudicotyledons</taxon>
        <taxon>Gunneridae</taxon>
        <taxon>Pentapetalae</taxon>
        <taxon>rosids</taxon>
        <taxon>malvids</taxon>
        <taxon>Brassicales</taxon>
        <taxon>Brassicaceae</taxon>
        <taxon>Brassiceae</taxon>
        <taxon>Brassica</taxon>
    </lineage>
</organism>
<gene>
    <name evidence="2" type="ORF">DARMORV10_A05P32650.1</name>
</gene>
<protein>
    <submittedName>
        <fullName evidence="2">(rape) hypothetical protein</fullName>
    </submittedName>
</protein>
<evidence type="ECO:0000313" key="2">
    <source>
        <dbReference type="EMBL" id="CAF2100963.1"/>
    </source>
</evidence>
<proteinExistence type="predicted"/>
<dbReference type="Proteomes" id="UP001295469">
    <property type="component" value="Chromosome A05"/>
</dbReference>
<name>A0A816TUY3_BRANA</name>